<dbReference type="Proteomes" id="UP000008983">
    <property type="component" value="Unassembled WGS sequence"/>
</dbReference>
<keyword evidence="3" id="KW-1185">Reference proteome</keyword>
<proteinExistence type="predicted"/>
<dbReference type="GeneID" id="14905531"/>
<keyword evidence="1" id="KW-1133">Transmembrane helix</keyword>
<dbReference type="EMBL" id="GL984144">
    <property type="protein sequence ID" value="EGR29430.1"/>
    <property type="molecule type" value="Genomic_DNA"/>
</dbReference>
<sequence>MADQQKKRQQAEEVKKLYDPDFFYEYGDNPAFKKLIQFQQENCQGGANTDYRTYVIDKYQKMLYARNWDDFLQRDLKAFTFPRSFAIWVGASLGMATASRWCRQMIPIGSHGITNLNQTQFYHLFGPVGALGVFGFAFGCGYLYYKTTLFMANKFYHHVILQERMWQFEAERQNPGYGEYFFNDVPVAAEESFPDLARGEMAKTKRPTPTQDF</sequence>
<evidence type="ECO:0000313" key="2">
    <source>
        <dbReference type="EMBL" id="EGR29430.1"/>
    </source>
</evidence>
<organism evidence="2 3">
    <name type="scientific">Ichthyophthirius multifiliis</name>
    <name type="common">White spot disease agent</name>
    <name type="synonym">Ich</name>
    <dbReference type="NCBI Taxonomy" id="5932"/>
    <lineage>
        <taxon>Eukaryota</taxon>
        <taxon>Sar</taxon>
        <taxon>Alveolata</taxon>
        <taxon>Ciliophora</taxon>
        <taxon>Intramacronucleata</taxon>
        <taxon>Oligohymenophorea</taxon>
        <taxon>Hymenostomatida</taxon>
        <taxon>Ophryoglenina</taxon>
        <taxon>Ichthyophthirius</taxon>
    </lineage>
</organism>
<name>G0QZC7_ICHMU</name>
<reference evidence="2 3" key="1">
    <citation type="submission" date="2011-07" db="EMBL/GenBank/DDBJ databases">
        <authorList>
            <person name="Coyne R."/>
            <person name="Brami D."/>
            <person name="Johnson J."/>
            <person name="Hostetler J."/>
            <person name="Hannick L."/>
            <person name="Clark T."/>
            <person name="Cassidy-Hanley D."/>
            <person name="Inman J."/>
        </authorList>
    </citation>
    <scope>NUCLEOTIDE SEQUENCE [LARGE SCALE GENOMIC DNA]</scope>
    <source>
        <strain evidence="2 3">G5</strain>
    </source>
</reference>
<evidence type="ECO:0008006" key="4">
    <source>
        <dbReference type="Google" id="ProtNLM"/>
    </source>
</evidence>
<feature type="transmembrane region" description="Helical" evidence="1">
    <location>
        <begin position="121"/>
        <end position="145"/>
    </location>
</feature>
<dbReference type="RefSeq" id="XP_004030666.1">
    <property type="nucleotide sequence ID" value="XM_004030618.1"/>
</dbReference>
<keyword evidence="1" id="KW-0812">Transmembrane</keyword>
<dbReference type="InParanoid" id="G0QZC7"/>
<dbReference type="eggNOG" id="ENOG502SQ62">
    <property type="taxonomic scope" value="Eukaryota"/>
</dbReference>
<dbReference type="STRING" id="857967.G0QZC7"/>
<feature type="transmembrane region" description="Helical" evidence="1">
    <location>
        <begin position="84"/>
        <end position="101"/>
    </location>
</feature>
<dbReference type="OMA" id="MELMVEN"/>
<protein>
    <recommendedName>
        <fullName evidence="4">Transmembrane protein</fullName>
    </recommendedName>
</protein>
<evidence type="ECO:0000256" key="1">
    <source>
        <dbReference type="SAM" id="Phobius"/>
    </source>
</evidence>
<dbReference type="AlphaFoldDB" id="G0QZC7"/>
<accession>G0QZC7</accession>
<evidence type="ECO:0000313" key="3">
    <source>
        <dbReference type="Proteomes" id="UP000008983"/>
    </source>
</evidence>
<keyword evidence="1" id="KW-0472">Membrane</keyword>
<dbReference type="OrthoDB" id="307806at2759"/>
<gene>
    <name evidence="2" type="ORF">IMG5_155800</name>
</gene>